<evidence type="ECO:0000259" key="2">
    <source>
        <dbReference type="Pfam" id="PF13966"/>
    </source>
</evidence>
<comment type="caution">
    <text evidence="3">The sequence shown here is derived from an EMBL/GenBank/DDBJ whole genome shotgun (WGS) entry which is preliminary data.</text>
</comment>
<evidence type="ECO:0000313" key="3">
    <source>
        <dbReference type="EMBL" id="KAK9026816.1"/>
    </source>
</evidence>
<dbReference type="Proteomes" id="UP001396334">
    <property type="component" value="Unassembled WGS sequence"/>
</dbReference>
<dbReference type="InterPro" id="IPR026960">
    <property type="entry name" value="RVT-Znf"/>
</dbReference>
<sequence length="91" mass="10625">MCESLSQLIDMYLCNILPLKLFLIWCLRRRLLTNAERCRRNLSASSLCIGCSDAAETALHLLRDCRDTRRLWKQLIPKALEQHFFSTNLQA</sequence>
<organism evidence="3 4">
    <name type="scientific">Hibiscus sabdariffa</name>
    <name type="common">roselle</name>
    <dbReference type="NCBI Taxonomy" id="183260"/>
    <lineage>
        <taxon>Eukaryota</taxon>
        <taxon>Viridiplantae</taxon>
        <taxon>Streptophyta</taxon>
        <taxon>Embryophyta</taxon>
        <taxon>Tracheophyta</taxon>
        <taxon>Spermatophyta</taxon>
        <taxon>Magnoliopsida</taxon>
        <taxon>eudicotyledons</taxon>
        <taxon>Gunneridae</taxon>
        <taxon>Pentapetalae</taxon>
        <taxon>rosids</taxon>
        <taxon>malvids</taxon>
        <taxon>Malvales</taxon>
        <taxon>Malvaceae</taxon>
        <taxon>Malvoideae</taxon>
        <taxon>Hibiscus</taxon>
    </lineage>
</organism>
<gene>
    <name evidence="3" type="ORF">V6N11_039649</name>
</gene>
<evidence type="ECO:0000256" key="1">
    <source>
        <dbReference type="SAM" id="Phobius"/>
    </source>
</evidence>
<dbReference type="EMBL" id="JBBPBN010000013">
    <property type="protein sequence ID" value="KAK9026816.1"/>
    <property type="molecule type" value="Genomic_DNA"/>
</dbReference>
<keyword evidence="1" id="KW-0472">Membrane</keyword>
<reference evidence="3 4" key="1">
    <citation type="journal article" date="2024" name="G3 (Bethesda)">
        <title>Genome assembly of Hibiscus sabdariffa L. provides insights into metabolisms of medicinal natural products.</title>
        <authorList>
            <person name="Kim T."/>
        </authorList>
    </citation>
    <scope>NUCLEOTIDE SEQUENCE [LARGE SCALE GENOMIC DNA]</scope>
    <source>
        <strain evidence="3">TK-2024</strain>
        <tissue evidence="3">Old leaves</tissue>
    </source>
</reference>
<protein>
    <recommendedName>
        <fullName evidence="2">Reverse transcriptase zinc-binding domain-containing protein</fullName>
    </recommendedName>
</protein>
<name>A0ABR2SNM5_9ROSI</name>
<dbReference type="Pfam" id="PF13966">
    <property type="entry name" value="zf-RVT"/>
    <property type="match status" value="1"/>
</dbReference>
<keyword evidence="1" id="KW-0812">Transmembrane</keyword>
<evidence type="ECO:0000313" key="4">
    <source>
        <dbReference type="Proteomes" id="UP001396334"/>
    </source>
</evidence>
<accession>A0ABR2SNM5</accession>
<feature type="domain" description="Reverse transcriptase zinc-binding" evidence="2">
    <location>
        <begin position="19"/>
        <end position="72"/>
    </location>
</feature>
<keyword evidence="1" id="KW-1133">Transmembrane helix</keyword>
<keyword evidence="4" id="KW-1185">Reference proteome</keyword>
<feature type="transmembrane region" description="Helical" evidence="1">
    <location>
        <begin position="6"/>
        <end position="27"/>
    </location>
</feature>
<proteinExistence type="predicted"/>